<dbReference type="SUPFAM" id="SSF54427">
    <property type="entry name" value="NTF2-like"/>
    <property type="match status" value="1"/>
</dbReference>
<dbReference type="AlphaFoldDB" id="A0A0N1N4P5"/>
<reference evidence="2 3" key="1">
    <citation type="submission" date="2015-07" db="EMBL/GenBank/DDBJ databases">
        <title>Draft Genome Sequence of Komagataeibacter intermedius Strain AF2, Isolated from Kombucha Tea.</title>
        <authorList>
            <person name="Santos R.A."/>
            <person name="Berretta A.A."/>
            <person name="Barud H.S."/>
            <person name="Ribeiro S.J."/>
            <person name="Gonzalez-Garcia L.N."/>
            <person name="Zucchi T.D."/>
            <person name="Goldman G.H."/>
            <person name="Riano-Pachon D.M."/>
        </authorList>
    </citation>
    <scope>NUCLEOTIDE SEQUENCE [LARGE SCALE GENOMIC DNA]</scope>
    <source>
        <strain evidence="2 3">AF2</strain>
    </source>
</reference>
<evidence type="ECO:0000259" key="1">
    <source>
        <dbReference type="Pfam" id="PF12680"/>
    </source>
</evidence>
<name>A0A0N1N4P5_9PROT</name>
<feature type="domain" description="SnoaL-like" evidence="1">
    <location>
        <begin position="11"/>
        <end position="109"/>
    </location>
</feature>
<accession>A0A0N1N4P5</accession>
<dbReference type="InterPro" id="IPR037401">
    <property type="entry name" value="SnoaL-like"/>
</dbReference>
<dbReference type="Gene3D" id="3.10.450.50">
    <property type="match status" value="1"/>
</dbReference>
<evidence type="ECO:0000313" key="2">
    <source>
        <dbReference type="EMBL" id="KPH86827.1"/>
    </source>
</evidence>
<dbReference type="EMBL" id="JUFX02000191">
    <property type="protein sequence ID" value="KPH86827.1"/>
    <property type="molecule type" value="Genomic_DNA"/>
</dbReference>
<protein>
    <recommendedName>
        <fullName evidence="1">SnoaL-like domain-containing protein</fullName>
    </recommendedName>
</protein>
<sequence>MSSIHHEQIIREMFATFTDFGSTPDRLLDFMTPDYRQFVDGREMTLGDFQAHTHALRNTLAALEIDIQHVVCEDDKAATVHMARATHRSGEQSLIKVVAFYQFRKGRICLVDELTHVLEGSGSDRMLGALQ</sequence>
<dbReference type="Proteomes" id="UP000031553">
    <property type="component" value="Unassembled WGS sequence"/>
</dbReference>
<dbReference type="OrthoDB" id="8447813at2"/>
<comment type="caution">
    <text evidence="2">The sequence shown here is derived from an EMBL/GenBank/DDBJ whole genome shotgun (WGS) entry which is preliminary data.</text>
</comment>
<gene>
    <name evidence="2" type="ORF">GLUCOINTEAF2_0202533</name>
</gene>
<organism evidence="2 3">
    <name type="scientific">Komagataeibacter intermedius AF2</name>
    <dbReference type="NCBI Taxonomy" id="1458464"/>
    <lineage>
        <taxon>Bacteria</taxon>
        <taxon>Pseudomonadati</taxon>
        <taxon>Pseudomonadota</taxon>
        <taxon>Alphaproteobacteria</taxon>
        <taxon>Acetobacterales</taxon>
        <taxon>Acetobacteraceae</taxon>
        <taxon>Komagataeibacter</taxon>
    </lineage>
</organism>
<dbReference type="InterPro" id="IPR032710">
    <property type="entry name" value="NTF2-like_dom_sf"/>
</dbReference>
<proteinExistence type="predicted"/>
<evidence type="ECO:0000313" key="3">
    <source>
        <dbReference type="Proteomes" id="UP000031553"/>
    </source>
</evidence>
<dbReference type="Pfam" id="PF12680">
    <property type="entry name" value="SnoaL_2"/>
    <property type="match status" value="1"/>
</dbReference>
<dbReference type="RefSeq" id="WP_039735326.1">
    <property type="nucleotide sequence ID" value="NZ_JUFX02000191.1"/>
</dbReference>